<feature type="compositionally biased region" description="Low complexity" evidence="2">
    <location>
        <begin position="279"/>
        <end position="289"/>
    </location>
</feature>
<sequence>MRYFADGDLTTGLKVAANPYPIELVLGEWHIVWLHVDGSERTTNYDEPNALLAMGMTISAIEPADKRKKAAHENLHVEFKFCQWGLEYQGRYNTDGLATKLTLVDNTTKDLVDADDDAVLFFGAVRDDQDFPFLSFGTSALPRDARLEHYQNMEFVAKKTDETGIQTLELTRNERLRLGYRMNEDGIFDDFLETSAQRAISRADRNESYETLMRQFREYTEARERTMEKIATLRARMDQELLQEGISPQYRAPNRPMAVANGGTKRTSSGLAKVTAAAAAPASAGKSTPKTSATVRAAHPNSAPAGIGRRRKRSAKVRDSFLPRAMNGVNVRGEDRDLTNDQDLIAARTPPASSTANLPNSQLKVPDYGDEDEDEELSAVAGGAEEEEGEEADDDEDDDQFDSTSAASSEPVNSHRPRARARARGARAPRRSYDRKPPNSNTFNPDGPPQRECPFCQTFIVIKNWAIHTNSLKHRTNVATAEGDDAIQARTQTDGSNKRPRASGANGSETRATESSAASPGKLKRPSSRLLRGANATPMSA</sequence>
<feature type="compositionally biased region" description="Polar residues" evidence="2">
    <location>
        <begin position="351"/>
        <end position="363"/>
    </location>
</feature>
<organism evidence="3 4">
    <name type="scientific">Ramalina farinacea</name>
    <dbReference type="NCBI Taxonomy" id="258253"/>
    <lineage>
        <taxon>Eukaryota</taxon>
        <taxon>Fungi</taxon>
        <taxon>Dikarya</taxon>
        <taxon>Ascomycota</taxon>
        <taxon>Pezizomycotina</taxon>
        <taxon>Lecanoromycetes</taxon>
        <taxon>OSLEUM clade</taxon>
        <taxon>Lecanoromycetidae</taxon>
        <taxon>Lecanorales</taxon>
        <taxon>Lecanorineae</taxon>
        <taxon>Ramalinaceae</taxon>
        <taxon>Ramalina</taxon>
    </lineage>
</organism>
<dbReference type="AlphaFoldDB" id="A0AA43TZV5"/>
<evidence type="ECO:0000256" key="1">
    <source>
        <dbReference type="SAM" id="Coils"/>
    </source>
</evidence>
<feature type="compositionally biased region" description="Acidic residues" evidence="2">
    <location>
        <begin position="368"/>
        <end position="377"/>
    </location>
</feature>
<feature type="compositionally biased region" description="Polar residues" evidence="2">
    <location>
        <begin position="402"/>
        <end position="412"/>
    </location>
</feature>
<feature type="coiled-coil region" evidence="1">
    <location>
        <begin position="209"/>
        <end position="236"/>
    </location>
</feature>
<gene>
    <name evidence="3" type="ORF">OHK93_003467</name>
</gene>
<dbReference type="Proteomes" id="UP001161017">
    <property type="component" value="Unassembled WGS sequence"/>
</dbReference>
<evidence type="ECO:0000256" key="2">
    <source>
        <dbReference type="SAM" id="MobiDB-lite"/>
    </source>
</evidence>
<comment type="caution">
    <text evidence="3">The sequence shown here is derived from an EMBL/GenBank/DDBJ whole genome shotgun (WGS) entry which is preliminary data.</text>
</comment>
<keyword evidence="1" id="KW-0175">Coiled coil</keyword>
<feature type="region of interest" description="Disordered" evidence="2">
    <location>
        <begin position="488"/>
        <end position="541"/>
    </location>
</feature>
<evidence type="ECO:0000313" key="3">
    <source>
        <dbReference type="EMBL" id="MDI1492255.1"/>
    </source>
</evidence>
<feature type="compositionally biased region" description="Low complexity" evidence="2">
    <location>
        <begin position="508"/>
        <end position="519"/>
    </location>
</feature>
<name>A0AA43TZV5_9LECA</name>
<dbReference type="EMBL" id="JAPUFD010000018">
    <property type="protein sequence ID" value="MDI1492255.1"/>
    <property type="molecule type" value="Genomic_DNA"/>
</dbReference>
<feature type="region of interest" description="Disordered" evidence="2">
    <location>
        <begin position="348"/>
        <end position="451"/>
    </location>
</feature>
<feature type="compositionally biased region" description="Acidic residues" evidence="2">
    <location>
        <begin position="384"/>
        <end position="401"/>
    </location>
</feature>
<accession>A0AA43TZV5</accession>
<feature type="region of interest" description="Disordered" evidence="2">
    <location>
        <begin position="279"/>
        <end position="321"/>
    </location>
</feature>
<proteinExistence type="predicted"/>
<reference evidence="3" key="1">
    <citation type="journal article" date="2023" name="Genome Biol. Evol.">
        <title>First Whole Genome Sequence and Flow Cytometry Genome Size Data for the Lichen-Forming Fungus Ramalina farinacea (Ascomycota).</title>
        <authorList>
            <person name="Llewellyn T."/>
            <person name="Mian S."/>
            <person name="Hill R."/>
            <person name="Leitch I.J."/>
            <person name="Gaya E."/>
        </authorList>
    </citation>
    <scope>NUCLEOTIDE SEQUENCE</scope>
    <source>
        <strain evidence="3">LIQ254RAFAR</strain>
    </source>
</reference>
<evidence type="ECO:0000313" key="4">
    <source>
        <dbReference type="Proteomes" id="UP001161017"/>
    </source>
</evidence>
<protein>
    <submittedName>
        <fullName evidence="3">Uncharacterized protein</fullName>
    </submittedName>
</protein>
<feature type="compositionally biased region" description="Basic residues" evidence="2">
    <location>
        <begin position="415"/>
        <end position="430"/>
    </location>
</feature>
<keyword evidence="4" id="KW-1185">Reference proteome</keyword>